<feature type="transmembrane region" description="Helical" evidence="6">
    <location>
        <begin position="56"/>
        <end position="78"/>
    </location>
</feature>
<dbReference type="EMBL" id="CP012333">
    <property type="protein sequence ID" value="AKU94074.1"/>
    <property type="molecule type" value="Genomic_DNA"/>
</dbReference>
<evidence type="ECO:0000256" key="6">
    <source>
        <dbReference type="SAM" id="Phobius"/>
    </source>
</evidence>
<evidence type="ECO:0000256" key="5">
    <source>
        <dbReference type="ARBA" id="ARBA00023136"/>
    </source>
</evidence>
<feature type="transmembrane region" description="Helical" evidence="6">
    <location>
        <begin position="267"/>
        <end position="290"/>
    </location>
</feature>
<dbReference type="AlphaFoldDB" id="A0A0K1PLT6"/>
<keyword evidence="4 6" id="KW-1133">Transmembrane helix</keyword>
<evidence type="ECO:0000259" key="7">
    <source>
        <dbReference type="Pfam" id="PF00482"/>
    </source>
</evidence>
<sequence>MSFSNLANPSFLVLEGAGVACVLGGLGLGTWCLVATRDGLIQRAWARYCSSIERRLYRLFIFRPGYQFAVGQLVAMVLCSAACIVAGAPFPVFLLVMLLCATAPELWLRRRVRERVTAIEAQIDTFLVALANALKATPSVADALVSTQLLVADPLRQELQLAVKQMRVGSSMEQALLNMSGRVGSRQLDSAISAILIGRQVGGNIAAILDATAGSMREMSRLEGVVRSKTAEGKSQMWVLGGFPIGILVMFNLVSPGFFDPLTSSPAGYFCTMLAFLLWGMAIVTARAILKTDI</sequence>
<feature type="domain" description="Type II secretion system protein GspF" evidence="7">
    <location>
        <begin position="126"/>
        <end position="251"/>
    </location>
</feature>
<feature type="transmembrane region" description="Helical" evidence="6">
    <location>
        <begin position="12"/>
        <end position="35"/>
    </location>
</feature>
<dbReference type="Proteomes" id="UP000064967">
    <property type="component" value="Chromosome"/>
</dbReference>
<keyword evidence="5 6" id="KW-0472">Membrane</keyword>
<dbReference type="PANTHER" id="PTHR35007:SF1">
    <property type="entry name" value="PILUS ASSEMBLY PROTEIN"/>
    <property type="match status" value="1"/>
</dbReference>
<dbReference type="Pfam" id="PF00482">
    <property type="entry name" value="T2SSF"/>
    <property type="match status" value="1"/>
</dbReference>
<feature type="transmembrane region" description="Helical" evidence="6">
    <location>
        <begin position="84"/>
        <end position="108"/>
    </location>
</feature>
<comment type="subcellular location">
    <subcellularLocation>
        <location evidence="1">Cell membrane</location>
        <topology evidence="1">Multi-pass membrane protein</topology>
    </subcellularLocation>
</comment>
<keyword evidence="3 6" id="KW-0812">Transmembrane</keyword>
<organism evidence="8 9">
    <name type="scientific">Labilithrix luteola</name>
    <dbReference type="NCBI Taxonomy" id="1391654"/>
    <lineage>
        <taxon>Bacteria</taxon>
        <taxon>Pseudomonadati</taxon>
        <taxon>Myxococcota</taxon>
        <taxon>Polyangia</taxon>
        <taxon>Polyangiales</taxon>
        <taxon>Labilitrichaceae</taxon>
        <taxon>Labilithrix</taxon>
    </lineage>
</organism>
<dbReference type="RefSeq" id="WP_146645732.1">
    <property type="nucleotide sequence ID" value="NZ_CP012333.1"/>
</dbReference>
<accession>A0A0K1PLT6</accession>
<name>A0A0K1PLT6_9BACT</name>
<evidence type="ECO:0000256" key="4">
    <source>
        <dbReference type="ARBA" id="ARBA00022989"/>
    </source>
</evidence>
<protein>
    <submittedName>
        <fullName evidence="8">Flp pilus assembly protein TadB</fullName>
    </submittedName>
</protein>
<gene>
    <name evidence="8" type="ORF">AKJ09_00738</name>
</gene>
<evidence type="ECO:0000256" key="1">
    <source>
        <dbReference type="ARBA" id="ARBA00004651"/>
    </source>
</evidence>
<evidence type="ECO:0000256" key="2">
    <source>
        <dbReference type="ARBA" id="ARBA00022475"/>
    </source>
</evidence>
<dbReference type="GO" id="GO:0005886">
    <property type="term" value="C:plasma membrane"/>
    <property type="evidence" value="ECO:0007669"/>
    <property type="project" value="UniProtKB-SubCell"/>
</dbReference>
<feature type="transmembrane region" description="Helical" evidence="6">
    <location>
        <begin position="237"/>
        <end position="255"/>
    </location>
</feature>
<proteinExistence type="predicted"/>
<reference evidence="8 9" key="1">
    <citation type="submission" date="2015-08" db="EMBL/GenBank/DDBJ databases">
        <authorList>
            <person name="Babu N.S."/>
            <person name="Beckwith C.J."/>
            <person name="Beseler K.G."/>
            <person name="Brison A."/>
            <person name="Carone J.V."/>
            <person name="Caskin T.P."/>
            <person name="Diamond M."/>
            <person name="Durham M.E."/>
            <person name="Foxe J.M."/>
            <person name="Go M."/>
            <person name="Henderson B.A."/>
            <person name="Jones I.B."/>
            <person name="McGettigan J.A."/>
            <person name="Micheletti S.J."/>
            <person name="Nasrallah M.E."/>
            <person name="Ortiz D."/>
            <person name="Piller C.R."/>
            <person name="Privatt S.R."/>
            <person name="Schneider S.L."/>
            <person name="Sharp S."/>
            <person name="Smith T.C."/>
            <person name="Stanton J.D."/>
            <person name="Ullery H.E."/>
            <person name="Wilson R.J."/>
            <person name="Serrano M.G."/>
            <person name="Buck G."/>
            <person name="Lee V."/>
            <person name="Wang Y."/>
            <person name="Carvalho R."/>
            <person name="Voegtly L."/>
            <person name="Shi R."/>
            <person name="Duckworth R."/>
            <person name="Johnson A."/>
            <person name="Loviza R."/>
            <person name="Walstead R."/>
            <person name="Shah Z."/>
            <person name="Kiflezghi M."/>
            <person name="Wade K."/>
            <person name="Ball S.L."/>
            <person name="Bradley K.W."/>
            <person name="Asai D.J."/>
            <person name="Bowman C.A."/>
            <person name="Russell D.A."/>
            <person name="Pope W.H."/>
            <person name="Jacobs-Sera D."/>
            <person name="Hendrix R.W."/>
            <person name="Hatfull G.F."/>
        </authorList>
    </citation>
    <scope>NUCLEOTIDE SEQUENCE [LARGE SCALE GENOMIC DNA]</scope>
    <source>
        <strain evidence="8 9">DSM 27648</strain>
    </source>
</reference>
<evidence type="ECO:0000313" key="8">
    <source>
        <dbReference type="EMBL" id="AKU94074.1"/>
    </source>
</evidence>
<dbReference type="OrthoDB" id="597333at2"/>
<keyword evidence="2" id="KW-1003">Cell membrane</keyword>
<keyword evidence="9" id="KW-1185">Reference proteome</keyword>
<dbReference type="InterPro" id="IPR018076">
    <property type="entry name" value="T2SS_GspF_dom"/>
</dbReference>
<dbReference type="STRING" id="1391654.AKJ09_00738"/>
<dbReference type="PANTHER" id="PTHR35007">
    <property type="entry name" value="INTEGRAL MEMBRANE PROTEIN-RELATED"/>
    <property type="match status" value="1"/>
</dbReference>
<evidence type="ECO:0000313" key="9">
    <source>
        <dbReference type="Proteomes" id="UP000064967"/>
    </source>
</evidence>
<evidence type="ECO:0000256" key="3">
    <source>
        <dbReference type="ARBA" id="ARBA00022692"/>
    </source>
</evidence>
<dbReference type="KEGG" id="llu:AKJ09_00738"/>